<dbReference type="EMBL" id="CP029480">
    <property type="protein sequence ID" value="AWV99012.1"/>
    <property type="molecule type" value="Genomic_DNA"/>
</dbReference>
<dbReference type="Proteomes" id="UP000249873">
    <property type="component" value="Chromosome"/>
</dbReference>
<feature type="chain" id="PRO_5016295282" description="Secretion system C-terminal sorting domain-containing protein" evidence="1">
    <location>
        <begin position="20"/>
        <end position="261"/>
    </location>
</feature>
<dbReference type="AlphaFoldDB" id="A0A2Z4GCI7"/>
<evidence type="ECO:0000313" key="3">
    <source>
        <dbReference type="EMBL" id="AWV99012.1"/>
    </source>
</evidence>
<proteinExistence type="predicted"/>
<dbReference type="RefSeq" id="WP_111372205.1">
    <property type="nucleotide sequence ID" value="NZ_CP029480.1"/>
</dbReference>
<keyword evidence="1" id="KW-0732">Signal</keyword>
<name>A0A2Z4GCI7_9BACT</name>
<dbReference type="Pfam" id="PF18962">
    <property type="entry name" value="Por_Secre_tail"/>
    <property type="match status" value="1"/>
</dbReference>
<feature type="signal peptide" evidence="1">
    <location>
        <begin position="1"/>
        <end position="19"/>
    </location>
</feature>
<dbReference type="KEGG" id="als:DJ013_12885"/>
<feature type="domain" description="Secretion system C-terminal sorting" evidence="2">
    <location>
        <begin position="183"/>
        <end position="259"/>
    </location>
</feature>
<dbReference type="InterPro" id="IPR026444">
    <property type="entry name" value="Secre_tail"/>
</dbReference>
<sequence length="261" mass="29339">MKKLAILACLAFMSSMVYAQSESSTVTIRVEKIVDGEKKVSVRKINTAGMTDAERDAVIENVQDSLIGDVNSKKRLKVVIEDGRDVFMGEQDEELELLENEDGVWEHYDSNGDNDVQVYQKRRKGGNDWKEDFEIEMERFGDNMKMLGEEIPYTIEKHLPRFYAWSDNVLAEVGNSPIRSLDIFPNKPNSDVINVKFFAPVEGDVNISVIDTKGKVIAQKEAKAFKGEFVGQIDLKKGVKGTHFVIVSQGDDGLSRKVVLD</sequence>
<evidence type="ECO:0000259" key="2">
    <source>
        <dbReference type="Pfam" id="PF18962"/>
    </source>
</evidence>
<organism evidence="3 4">
    <name type="scientific">Arcticibacterium luteifluviistationis</name>
    <dbReference type="NCBI Taxonomy" id="1784714"/>
    <lineage>
        <taxon>Bacteria</taxon>
        <taxon>Pseudomonadati</taxon>
        <taxon>Bacteroidota</taxon>
        <taxon>Cytophagia</taxon>
        <taxon>Cytophagales</taxon>
        <taxon>Leadbetterellaceae</taxon>
        <taxon>Arcticibacterium</taxon>
    </lineage>
</organism>
<evidence type="ECO:0000313" key="4">
    <source>
        <dbReference type="Proteomes" id="UP000249873"/>
    </source>
</evidence>
<evidence type="ECO:0000256" key="1">
    <source>
        <dbReference type="SAM" id="SignalP"/>
    </source>
</evidence>
<reference evidence="3 4" key="1">
    <citation type="submission" date="2018-05" db="EMBL/GenBank/DDBJ databases">
        <title>Complete genome sequence of Arcticibacterium luteifluviistationis SM1504T, a cytophagaceae bacterium isolated from Arctic surface seawater.</title>
        <authorList>
            <person name="Li Y."/>
            <person name="Qin Q.-L."/>
        </authorList>
    </citation>
    <scope>NUCLEOTIDE SEQUENCE [LARGE SCALE GENOMIC DNA]</scope>
    <source>
        <strain evidence="3 4">SM1504</strain>
    </source>
</reference>
<keyword evidence="4" id="KW-1185">Reference proteome</keyword>
<accession>A0A2Z4GCI7</accession>
<gene>
    <name evidence="3" type="ORF">DJ013_12885</name>
</gene>
<protein>
    <recommendedName>
        <fullName evidence="2">Secretion system C-terminal sorting domain-containing protein</fullName>
    </recommendedName>
</protein>
<dbReference type="NCBIfam" id="TIGR04183">
    <property type="entry name" value="Por_Secre_tail"/>
    <property type="match status" value="1"/>
</dbReference>
<dbReference type="OrthoDB" id="963292at2"/>